<comment type="caution">
    <text evidence="1">The sequence shown here is derived from an EMBL/GenBank/DDBJ whole genome shotgun (WGS) entry which is preliminary data.</text>
</comment>
<feature type="non-terminal residue" evidence="1">
    <location>
        <position position="1"/>
    </location>
</feature>
<evidence type="ECO:0000313" key="1">
    <source>
        <dbReference type="EMBL" id="KAI7939929.1"/>
    </source>
</evidence>
<proteinExistence type="predicted"/>
<accession>A0ACC0DWV6</accession>
<evidence type="ECO:0000313" key="2">
    <source>
        <dbReference type="Proteomes" id="UP001060170"/>
    </source>
</evidence>
<reference evidence="2" key="2">
    <citation type="journal article" date="2018" name="Mol. Plant Microbe Interact.">
        <title>Genome sequence resources for the wheat stripe rust pathogen (Puccinia striiformis f. sp. tritici) and the barley stripe rust pathogen (Puccinia striiformis f. sp. hordei).</title>
        <authorList>
            <person name="Xia C."/>
            <person name="Wang M."/>
            <person name="Yin C."/>
            <person name="Cornejo O.E."/>
            <person name="Hulbert S.H."/>
            <person name="Chen X."/>
        </authorList>
    </citation>
    <scope>NUCLEOTIDE SEQUENCE [LARGE SCALE GENOMIC DNA]</scope>
    <source>
        <strain evidence="2">93-210</strain>
    </source>
</reference>
<keyword evidence="2" id="KW-1185">Reference proteome</keyword>
<sequence length="292" mass="33577">NLTLMDLGNGRQIMRSCGPNHIWAVIWNDKMERLGISLYGVFDLWSSSILAMYAHEIPSDPVHVGVNFLQLAAASGGIPLVVITNDGIGTLDLAQYQNQLAQWYGPAPSTEAAIHVHFIQSTNTLRITELWSRINNRHIRPVMESIYREINAGRYDPDDFIQRLLFLFLWVPLIQTSLDQWATLNNAPRPRVNQVIELPTVDRHHAYLNPETYGVEDKIIEVPEEDIEMILANSYSPSDLFPTHTPQWFHTRAMEIMHIMDFHFNQLTLQEVWTVFDQMLPRIQASYNTSVN</sequence>
<dbReference type="Proteomes" id="UP001060170">
    <property type="component" value="Chromosome 14"/>
</dbReference>
<organism evidence="1 2">
    <name type="scientific">Puccinia striiformis f. sp. tritici</name>
    <dbReference type="NCBI Taxonomy" id="168172"/>
    <lineage>
        <taxon>Eukaryota</taxon>
        <taxon>Fungi</taxon>
        <taxon>Dikarya</taxon>
        <taxon>Basidiomycota</taxon>
        <taxon>Pucciniomycotina</taxon>
        <taxon>Pucciniomycetes</taxon>
        <taxon>Pucciniales</taxon>
        <taxon>Pucciniaceae</taxon>
        <taxon>Puccinia</taxon>
    </lineage>
</organism>
<name>A0ACC0DWV6_9BASI</name>
<reference evidence="2" key="1">
    <citation type="journal article" date="2018" name="BMC Genomics">
        <title>Genomic insights into host adaptation between the wheat stripe rust pathogen (Puccinia striiformis f. sp. tritici) and the barley stripe rust pathogen (Puccinia striiformis f. sp. hordei).</title>
        <authorList>
            <person name="Xia C."/>
            <person name="Wang M."/>
            <person name="Yin C."/>
            <person name="Cornejo O.E."/>
            <person name="Hulbert S.H."/>
            <person name="Chen X."/>
        </authorList>
    </citation>
    <scope>NUCLEOTIDE SEQUENCE [LARGE SCALE GENOMIC DNA]</scope>
    <source>
        <strain evidence="2">93-210</strain>
    </source>
</reference>
<dbReference type="EMBL" id="CM045878">
    <property type="protein sequence ID" value="KAI7939929.1"/>
    <property type="molecule type" value="Genomic_DNA"/>
</dbReference>
<protein>
    <submittedName>
        <fullName evidence="1">Uncharacterized protein</fullName>
    </submittedName>
</protein>
<gene>
    <name evidence="1" type="ORF">MJO28_013581</name>
</gene>
<reference evidence="1 2" key="3">
    <citation type="journal article" date="2022" name="Microbiol. Spectr.">
        <title>Folding features and dynamics of 3D genome architecture in plant fungal pathogens.</title>
        <authorList>
            <person name="Xia C."/>
        </authorList>
    </citation>
    <scope>NUCLEOTIDE SEQUENCE [LARGE SCALE GENOMIC DNA]</scope>
    <source>
        <strain evidence="1 2">93-210</strain>
    </source>
</reference>